<dbReference type="WBParaSite" id="scaffold6053_cov203.g10357">
    <property type="protein sequence ID" value="scaffold6053_cov203.g10357"/>
    <property type="gene ID" value="scaffold6053_cov203.g10357"/>
</dbReference>
<dbReference type="Proteomes" id="UP000887561">
    <property type="component" value="Unplaced"/>
</dbReference>
<dbReference type="InterPro" id="IPR016024">
    <property type="entry name" value="ARM-type_fold"/>
</dbReference>
<dbReference type="AlphaFoldDB" id="A0A915N0J9"/>
<dbReference type="SUPFAM" id="SSF48371">
    <property type="entry name" value="ARM repeat"/>
    <property type="match status" value="1"/>
</dbReference>
<dbReference type="Pfam" id="PF21547">
    <property type="entry name" value="TTI1"/>
    <property type="match status" value="1"/>
</dbReference>
<proteinExistence type="predicted"/>
<reference evidence="2" key="1">
    <citation type="submission" date="2022-11" db="UniProtKB">
        <authorList>
            <consortium name="WormBaseParasite"/>
        </authorList>
    </citation>
    <scope>IDENTIFICATION</scope>
</reference>
<dbReference type="InterPro" id="IPR049362">
    <property type="entry name" value="TTI1_rpt"/>
</dbReference>
<keyword evidence="1" id="KW-1185">Reference proteome</keyword>
<organism evidence="1 2">
    <name type="scientific">Meloidogyne javanica</name>
    <name type="common">Root-knot nematode worm</name>
    <dbReference type="NCBI Taxonomy" id="6303"/>
    <lineage>
        <taxon>Eukaryota</taxon>
        <taxon>Metazoa</taxon>
        <taxon>Ecdysozoa</taxon>
        <taxon>Nematoda</taxon>
        <taxon>Chromadorea</taxon>
        <taxon>Rhabditida</taxon>
        <taxon>Tylenchina</taxon>
        <taxon>Tylenchomorpha</taxon>
        <taxon>Tylenchoidea</taxon>
        <taxon>Meloidogynidae</taxon>
        <taxon>Meloidogyninae</taxon>
        <taxon>Meloidogyne</taxon>
        <taxon>Meloidogyne incognita group</taxon>
    </lineage>
</organism>
<accession>A0A915N0J9</accession>
<protein>
    <submittedName>
        <fullName evidence="2">Uncharacterized protein</fullName>
    </submittedName>
</protein>
<name>A0A915N0J9_MELJA</name>
<evidence type="ECO:0000313" key="2">
    <source>
        <dbReference type="WBParaSite" id="scaffold6053_cov203.g10357"/>
    </source>
</evidence>
<sequence>MLTELESFLIEQTKISIEDTNLKEEKTKVMLKGHDVDKLENLICSILESKQLRQELFKTTFRPALGHLLSLLLDTFGCSQMDIEIRNDEWIKMAKDKVFPQFCSILTNLASSKIDLIRFEAVKLICTIFDFKGEFYGDDFNKIAIDICSLLYNHEQIRISNECKHLFNKLQSENANFVETCLTNKLINSLKRLENDLFNVLQMLGSNSLNNLLLSVLVVDKQKQLISLVKNDQNLQEGLFPPLKFGINSKIIFNFAQLLIVLPNFENRGDLLYETLKYCSSSNICVKEAADTCLNNLVKNSTQYKDVSEMIFENAHLLMFKILLAAQDFPTNPRFPLVLSEMILRSLYNWFYPLIPSQTIIVDEQQPSTSKDRCEKII</sequence>
<evidence type="ECO:0000313" key="1">
    <source>
        <dbReference type="Proteomes" id="UP000887561"/>
    </source>
</evidence>